<protein>
    <submittedName>
        <fullName evidence="1">Uncharacterized protein</fullName>
    </submittedName>
</protein>
<dbReference type="EnsemblPlants" id="AVESA.00010b.r2.6CG1137920.1">
    <property type="protein sequence ID" value="AVESA.00010b.r2.6CG1137920.1.CDS.1"/>
    <property type="gene ID" value="AVESA.00010b.r2.6CG1137920"/>
</dbReference>
<reference evidence="1" key="1">
    <citation type="submission" date="2021-05" db="EMBL/GenBank/DDBJ databases">
        <authorList>
            <person name="Scholz U."/>
            <person name="Mascher M."/>
            <person name="Fiebig A."/>
        </authorList>
    </citation>
    <scope>NUCLEOTIDE SEQUENCE [LARGE SCALE GENOMIC DNA]</scope>
</reference>
<dbReference type="Proteomes" id="UP001732700">
    <property type="component" value="Chromosome 6C"/>
</dbReference>
<accession>A0ACD5ZB62</accession>
<sequence length="289" mass="30814">MHARMVHIAGSRSLQTQCRHTILKGKTRWTPLRAAKTQSSQVQSSSASACGRVSRKRPPHKPNPASQNQQQHLGLGKASKDLSRARSRFLFPAPSSPARSPPIKGANLSPPLGRSLPLTAHSSNHREQEKELKPLCSVQYAGREKEKERDRSPSDSITMRPVREGAAALVGFGGGGDQAAAAGHVGHAHPGLWRTPTPYLFLGFALMMGLIAVALLILVCTRRKPTGSSRRGSESASARGTMAPLDREPKVVVIMAGDDMPSFLASARPFAFHAAVDAGAGEPPRADAV</sequence>
<evidence type="ECO:0000313" key="2">
    <source>
        <dbReference type="Proteomes" id="UP001732700"/>
    </source>
</evidence>
<organism evidence="1 2">
    <name type="scientific">Avena sativa</name>
    <name type="common">Oat</name>
    <dbReference type="NCBI Taxonomy" id="4498"/>
    <lineage>
        <taxon>Eukaryota</taxon>
        <taxon>Viridiplantae</taxon>
        <taxon>Streptophyta</taxon>
        <taxon>Embryophyta</taxon>
        <taxon>Tracheophyta</taxon>
        <taxon>Spermatophyta</taxon>
        <taxon>Magnoliopsida</taxon>
        <taxon>Liliopsida</taxon>
        <taxon>Poales</taxon>
        <taxon>Poaceae</taxon>
        <taxon>BOP clade</taxon>
        <taxon>Pooideae</taxon>
        <taxon>Poodae</taxon>
        <taxon>Poeae</taxon>
        <taxon>Poeae Chloroplast Group 1 (Aveneae type)</taxon>
        <taxon>Aveninae</taxon>
        <taxon>Avena</taxon>
    </lineage>
</organism>
<proteinExistence type="predicted"/>
<name>A0ACD5ZB62_AVESA</name>
<reference evidence="1" key="2">
    <citation type="submission" date="2025-09" db="UniProtKB">
        <authorList>
            <consortium name="EnsemblPlants"/>
        </authorList>
    </citation>
    <scope>IDENTIFICATION</scope>
</reference>
<evidence type="ECO:0000313" key="1">
    <source>
        <dbReference type="EnsemblPlants" id="AVESA.00010b.r2.6CG1137920.1.CDS.1"/>
    </source>
</evidence>
<keyword evidence="2" id="KW-1185">Reference proteome</keyword>